<comment type="caution">
    <text evidence="3">The sequence shown here is derived from an EMBL/GenBank/DDBJ whole genome shotgun (WGS) entry which is preliminary data.</text>
</comment>
<dbReference type="InterPro" id="IPR014529">
    <property type="entry name" value="UCP026631"/>
</dbReference>
<feature type="transmembrane region" description="Helical" evidence="1">
    <location>
        <begin position="200"/>
        <end position="218"/>
    </location>
</feature>
<dbReference type="InterPro" id="IPR005182">
    <property type="entry name" value="YdbS-like_PH"/>
</dbReference>
<evidence type="ECO:0000313" key="4">
    <source>
        <dbReference type="Proteomes" id="UP000287766"/>
    </source>
</evidence>
<dbReference type="Pfam" id="PF03703">
    <property type="entry name" value="bPH_2"/>
    <property type="match status" value="3"/>
</dbReference>
<organism evidence="3 4">
    <name type="scientific">Pseudidiomarina aestuarii</name>
    <dbReference type="NCBI Taxonomy" id="624146"/>
    <lineage>
        <taxon>Bacteria</taxon>
        <taxon>Pseudomonadati</taxon>
        <taxon>Pseudomonadota</taxon>
        <taxon>Gammaproteobacteria</taxon>
        <taxon>Alteromonadales</taxon>
        <taxon>Idiomarinaceae</taxon>
        <taxon>Pseudidiomarina</taxon>
    </lineage>
</organism>
<name>A0A7Z7EUI7_9GAMM</name>
<feature type="domain" description="YdbS-like PH" evidence="2">
    <location>
        <begin position="424"/>
        <end position="489"/>
    </location>
</feature>
<sequence length="502" mass="57840">MSLSLSQMLTRHRMTELVWQRTPLVTVVFFLLKAFKQLVTNFSNFIPLLTVILVSEQKWLPYALAGGYIVFTIINAILTHRFFLFAVTDDAVHIRMGVFSKKNLTLKYDRIQQAELHETWYFRPLGRTVLRVDSAGSAGKEVEIPGLKVAYALELRQQMLAQTLRTETSEQGEQVDLADSEQQTFSVGELIRAGIIDNRVFLLLALLLYPLSQLDDFYDQAGDWLVANFSFLQEGNWWIYGGIVTGFIALLFIAAIFLSVVQYHNLTVSVRDNRFQARGGLLSIRTLSFRYHKLQKVRFHQNLRARLLERSTLRVGQLQPMAAGQGQAKTQFTIPVLRPEQVQQWRDWLRLPDSNQATFHRFSQLSLISPALWLAILFAVAAVIFYFQADSFVLALTVITAVWLLLQAYAIARWHYKTYAEIDGWLVVRRGVFGRRETWYPLYKAQHIDVAESPWLRLLGFADVKVHTAAGSETLEYYPLNQALELQARYVHAVASDRRRWM</sequence>
<dbReference type="AlphaFoldDB" id="A0A7Z7EUI7"/>
<evidence type="ECO:0000259" key="2">
    <source>
        <dbReference type="Pfam" id="PF03703"/>
    </source>
</evidence>
<keyword evidence="1" id="KW-0812">Transmembrane</keyword>
<evidence type="ECO:0000313" key="3">
    <source>
        <dbReference type="EMBL" id="RUO42216.1"/>
    </source>
</evidence>
<feature type="domain" description="YdbS-like PH" evidence="2">
    <location>
        <begin position="81"/>
        <end position="158"/>
    </location>
</feature>
<feature type="transmembrane region" description="Helical" evidence="1">
    <location>
        <begin position="60"/>
        <end position="78"/>
    </location>
</feature>
<evidence type="ECO:0000256" key="1">
    <source>
        <dbReference type="SAM" id="Phobius"/>
    </source>
</evidence>
<reference evidence="4" key="1">
    <citation type="journal article" date="2018" name="Front. Microbiol.">
        <title>Genome-Based Analysis Reveals the Taxonomy and Diversity of the Family Idiomarinaceae.</title>
        <authorList>
            <person name="Liu Y."/>
            <person name="Lai Q."/>
            <person name="Shao Z."/>
        </authorList>
    </citation>
    <scope>NUCLEOTIDE SEQUENCE [LARGE SCALE GENOMIC DNA]</scope>
    <source>
        <strain evidence="4">KYW314</strain>
    </source>
</reference>
<feature type="transmembrane region" description="Helical" evidence="1">
    <location>
        <begin position="393"/>
        <end position="412"/>
    </location>
</feature>
<dbReference type="PIRSF" id="PIRSF026631">
    <property type="entry name" value="UCP026631"/>
    <property type="match status" value="1"/>
</dbReference>
<accession>A0A7Z7EUI7</accession>
<proteinExistence type="predicted"/>
<feature type="transmembrane region" description="Helical" evidence="1">
    <location>
        <begin position="365"/>
        <end position="387"/>
    </location>
</feature>
<feature type="domain" description="YdbS-like PH" evidence="2">
    <location>
        <begin position="263"/>
        <end position="315"/>
    </location>
</feature>
<dbReference type="Proteomes" id="UP000287766">
    <property type="component" value="Unassembled WGS sequence"/>
</dbReference>
<dbReference type="EMBL" id="PIPR01000001">
    <property type="protein sequence ID" value="RUO42216.1"/>
    <property type="molecule type" value="Genomic_DNA"/>
</dbReference>
<protein>
    <recommendedName>
        <fullName evidence="2">YdbS-like PH domain-containing protein</fullName>
    </recommendedName>
</protein>
<keyword evidence="4" id="KW-1185">Reference proteome</keyword>
<dbReference type="PANTHER" id="PTHR34473">
    <property type="entry name" value="UPF0699 TRANSMEMBRANE PROTEIN YDBS"/>
    <property type="match status" value="1"/>
</dbReference>
<keyword evidence="1" id="KW-1133">Transmembrane helix</keyword>
<keyword evidence="1" id="KW-0472">Membrane</keyword>
<gene>
    <name evidence="3" type="ORF">CWE22_08750</name>
</gene>
<dbReference type="PANTHER" id="PTHR34473:SF2">
    <property type="entry name" value="UPF0699 TRANSMEMBRANE PROTEIN YDBT"/>
    <property type="match status" value="1"/>
</dbReference>
<feature type="transmembrane region" description="Helical" evidence="1">
    <location>
        <begin position="238"/>
        <end position="261"/>
    </location>
</feature>